<evidence type="ECO:0000313" key="4">
    <source>
        <dbReference type="Proteomes" id="UP000434957"/>
    </source>
</evidence>
<evidence type="ECO:0000313" key="2">
    <source>
        <dbReference type="EMBL" id="KAE9329083.1"/>
    </source>
</evidence>
<dbReference type="Proteomes" id="UP000434957">
    <property type="component" value="Unassembled WGS sequence"/>
</dbReference>
<comment type="caution">
    <text evidence="2">The sequence shown here is derived from an EMBL/GenBank/DDBJ whole genome shotgun (WGS) entry which is preliminary data.</text>
</comment>
<dbReference type="AlphaFoldDB" id="A0A6A4ET12"/>
<protein>
    <submittedName>
        <fullName evidence="2">Uncharacterized protein</fullName>
    </submittedName>
</protein>
<dbReference type="Proteomes" id="UP000429607">
    <property type="component" value="Unassembled WGS sequence"/>
</dbReference>
<dbReference type="EMBL" id="QXFV01001089">
    <property type="protein sequence ID" value="KAE9015573.1"/>
    <property type="molecule type" value="Genomic_DNA"/>
</dbReference>
<keyword evidence="4" id="KW-1185">Reference proteome</keyword>
<name>A0A6A4ET12_9STRA</name>
<dbReference type="EMBL" id="QXFT01001096">
    <property type="protein sequence ID" value="KAE9329083.1"/>
    <property type="molecule type" value="Genomic_DNA"/>
</dbReference>
<evidence type="ECO:0000313" key="1">
    <source>
        <dbReference type="EMBL" id="KAE9015573.1"/>
    </source>
</evidence>
<sequence length="104" mass="11671">MEHQLGDPDSSFVGQLLAAQASSTETPAAKTHRKVYTYKRLGKFNSISEAKLFIDSLADGVYRHSYNSNSTHRVSTFLECTSHVDCESVIRIVRMRTEESCVID</sequence>
<reference evidence="2 4" key="1">
    <citation type="submission" date="2018-08" db="EMBL/GenBank/DDBJ databases">
        <title>Genomic investigation of the strawberry pathogen Phytophthora fragariae indicates pathogenicity is determined by transcriptional variation in three key races.</title>
        <authorList>
            <person name="Adams T.M."/>
            <person name="Armitage A.D."/>
            <person name="Sobczyk M.K."/>
            <person name="Bates H.J."/>
            <person name="Dunwell J.M."/>
            <person name="Nellist C.F."/>
            <person name="Harrison R.J."/>
        </authorList>
    </citation>
    <scope>NUCLEOTIDE SEQUENCE [LARGE SCALE GENOMIC DNA]</scope>
    <source>
        <strain evidence="1 3">SCRP249</strain>
        <strain evidence="2 4">SCRP333</strain>
    </source>
</reference>
<organism evidence="2 4">
    <name type="scientific">Phytophthora rubi</name>
    <dbReference type="NCBI Taxonomy" id="129364"/>
    <lineage>
        <taxon>Eukaryota</taxon>
        <taxon>Sar</taxon>
        <taxon>Stramenopiles</taxon>
        <taxon>Oomycota</taxon>
        <taxon>Peronosporomycetes</taxon>
        <taxon>Peronosporales</taxon>
        <taxon>Peronosporaceae</taxon>
        <taxon>Phytophthora</taxon>
    </lineage>
</organism>
<proteinExistence type="predicted"/>
<gene>
    <name evidence="1" type="ORF">PR001_g14866</name>
    <name evidence="2" type="ORF">PR003_g15639</name>
</gene>
<accession>A0A6A4ET12</accession>
<evidence type="ECO:0000313" key="3">
    <source>
        <dbReference type="Proteomes" id="UP000429607"/>
    </source>
</evidence>